<dbReference type="GO" id="GO:0010274">
    <property type="term" value="P:hydrotropism"/>
    <property type="evidence" value="ECO:0007669"/>
    <property type="project" value="InterPro"/>
</dbReference>
<dbReference type="InterPro" id="IPR006460">
    <property type="entry name" value="MIZ1-like_pln"/>
</dbReference>
<dbReference type="PANTHER" id="PTHR31696">
    <property type="entry name" value="PROTEIN MIZU-KUSSEI 1"/>
    <property type="match status" value="1"/>
</dbReference>
<evidence type="ECO:0000313" key="2">
    <source>
        <dbReference type="Proteomes" id="UP001327560"/>
    </source>
</evidence>
<gene>
    <name evidence="1" type="ORF">Cni_G27205</name>
</gene>
<dbReference type="NCBIfam" id="TIGR01570">
    <property type="entry name" value="A_thal_3588"/>
    <property type="match status" value="1"/>
</dbReference>
<proteinExistence type="predicted"/>
<accession>A0AAQ3L193</accession>
<dbReference type="AlphaFoldDB" id="A0AAQ3L193"/>
<reference evidence="1 2" key="1">
    <citation type="submission" date="2023-10" db="EMBL/GenBank/DDBJ databases">
        <title>Chromosome-scale genome assembly provides insights into flower coloration mechanisms of Canna indica.</title>
        <authorList>
            <person name="Li C."/>
        </authorList>
    </citation>
    <scope>NUCLEOTIDE SEQUENCE [LARGE SCALE GENOMIC DNA]</scope>
    <source>
        <tissue evidence="1">Flower</tissue>
    </source>
</reference>
<dbReference type="Proteomes" id="UP001327560">
    <property type="component" value="Chromosome 8"/>
</dbReference>
<sequence>MKSIMSRTPHDHSLSFSRRHFDWIISKLGRGEEYSKRYAEVEVEDDEEDQILAVSSLRYSCLYDEEASAKSEEEKKKKKKMFSASSTVKAISRFRSAVSAAIGGTPHRELGLGRHVTGTLYGQRGGHMHFAVQAEPCARPAMLVELAMSTGTLVRKMAAGLVRIALECERGPGSARRTRQRLMEEPLWWAYCNGRKHGRAMRREAGPEDWRVLRAVERVTMGAGVLPAAEGEVMYMRARFERVVGSKDSEALYMISSDNNGGPELTIFFLRV</sequence>
<dbReference type="Pfam" id="PF04759">
    <property type="entry name" value="DUF617"/>
    <property type="match status" value="1"/>
</dbReference>
<dbReference type="EMBL" id="CP136897">
    <property type="protein sequence ID" value="WOL18410.1"/>
    <property type="molecule type" value="Genomic_DNA"/>
</dbReference>
<evidence type="ECO:0008006" key="3">
    <source>
        <dbReference type="Google" id="ProtNLM"/>
    </source>
</evidence>
<organism evidence="1 2">
    <name type="scientific">Canna indica</name>
    <name type="common">Indian-shot</name>
    <dbReference type="NCBI Taxonomy" id="4628"/>
    <lineage>
        <taxon>Eukaryota</taxon>
        <taxon>Viridiplantae</taxon>
        <taxon>Streptophyta</taxon>
        <taxon>Embryophyta</taxon>
        <taxon>Tracheophyta</taxon>
        <taxon>Spermatophyta</taxon>
        <taxon>Magnoliopsida</taxon>
        <taxon>Liliopsida</taxon>
        <taxon>Zingiberales</taxon>
        <taxon>Cannaceae</taxon>
        <taxon>Canna</taxon>
    </lineage>
</organism>
<evidence type="ECO:0000313" key="1">
    <source>
        <dbReference type="EMBL" id="WOL18410.1"/>
    </source>
</evidence>
<protein>
    <recommendedName>
        <fullName evidence="3">Protein MIZU-KUSSEI 1</fullName>
    </recommendedName>
</protein>
<keyword evidence="2" id="KW-1185">Reference proteome</keyword>
<name>A0AAQ3L193_9LILI</name>
<dbReference type="PANTHER" id="PTHR31696:SF14">
    <property type="entry name" value="PROTEIN MIZU-KUSSEI 1"/>
    <property type="match status" value="1"/>
</dbReference>